<dbReference type="EMBL" id="FMCX01000005">
    <property type="protein sequence ID" value="SCF31317.1"/>
    <property type="molecule type" value="Genomic_DNA"/>
</dbReference>
<evidence type="ECO:0000256" key="1">
    <source>
        <dbReference type="ARBA" id="ARBA00010062"/>
    </source>
</evidence>
<name>A0A1C4ZEA2_9ACTN</name>
<feature type="domain" description="Leucine-binding protein" evidence="4">
    <location>
        <begin position="39"/>
        <end position="381"/>
    </location>
</feature>
<dbReference type="PANTHER" id="PTHR30483:SF6">
    <property type="entry name" value="PERIPLASMIC BINDING PROTEIN OF ABC TRANSPORTER FOR NATURAL AMINO ACIDS"/>
    <property type="match status" value="1"/>
</dbReference>
<dbReference type="CDD" id="cd06327">
    <property type="entry name" value="PBP1_SBP-like"/>
    <property type="match status" value="1"/>
</dbReference>
<gene>
    <name evidence="5" type="ORF">GA0070564_105365</name>
</gene>
<evidence type="ECO:0000313" key="5">
    <source>
        <dbReference type="EMBL" id="SCF31317.1"/>
    </source>
</evidence>
<dbReference type="Pfam" id="PF13458">
    <property type="entry name" value="Peripla_BP_6"/>
    <property type="match status" value="1"/>
</dbReference>
<accession>A0A1C4ZEA2</accession>
<protein>
    <submittedName>
        <fullName evidence="5">Branched-chain amino acid transport system substrate-binding protein</fullName>
    </submittedName>
</protein>
<feature type="signal peptide" evidence="3">
    <location>
        <begin position="1"/>
        <end position="22"/>
    </location>
</feature>
<dbReference type="InterPro" id="IPR051010">
    <property type="entry name" value="BCAA_transport"/>
</dbReference>
<dbReference type="PROSITE" id="PS51257">
    <property type="entry name" value="PROKAR_LIPOPROTEIN"/>
    <property type="match status" value="1"/>
</dbReference>
<evidence type="ECO:0000256" key="2">
    <source>
        <dbReference type="ARBA" id="ARBA00022729"/>
    </source>
</evidence>
<dbReference type="InterPro" id="IPR028081">
    <property type="entry name" value="Leu-bd"/>
</dbReference>
<dbReference type="STRING" id="262898.GA0070564_105365"/>
<evidence type="ECO:0000313" key="6">
    <source>
        <dbReference type="Proteomes" id="UP000199504"/>
    </source>
</evidence>
<dbReference type="Proteomes" id="UP000199504">
    <property type="component" value="Unassembled WGS sequence"/>
</dbReference>
<reference evidence="6" key="1">
    <citation type="submission" date="2016-06" db="EMBL/GenBank/DDBJ databases">
        <authorList>
            <person name="Varghese N."/>
            <person name="Submissions Spin"/>
        </authorList>
    </citation>
    <scope>NUCLEOTIDE SEQUENCE [LARGE SCALE GENOMIC DNA]</scope>
    <source>
        <strain evidence="6">DSM 44830</strain>
    </source>
</reference>
<dbReference type="SUPFAM" id="SSF53822">
    <property type="entry name" value="Periplasmic binding protein-like I"/>
    <property type="match status" value="1"/>
</dbReference>
<comment type="similarity">
    <text evidence="1">Belongs to the leucine-binding protein family.</text>
</comment>
<feature type="chain" id="PRO_5038332158" evidence="3">
    <location>
        <begin position="23"/>
        <end position="414"/>
    </location>
</feature>
<dbReference type="AlphaFoldDB" id="A0A1C4ZEA2"/>
<proteinExistence type="inferred from homology"/>
<evidence type="ECO:0000256" key="3">
    <source>
        <dbReference type="SAM" id="SignalP"/>
    </source>
</evidence>
<evidence type="ECO:0000259" key="4">
    <source>
        <dbReference type="Pfam" id="PF13458"/>
    </source>
</evidence>
<keyword evidence="2 3" id="KW-0732">Signal</keyword>
<sequence length="414" mass="44388">MRRTAGLAAASAVALLAAGCGGGGPAGSGDSKLTDDRVVLGVLNDQSGVYADVSGKNSVKAVEMAIADFKAKYGDKAVTKNISVESADHQNKPDIANTKAAELYDRKGVDAILDVPTSSAALKVADVAKAKKKLYFNITGATTALTGASCNRYTFHYAYDSYMLAHGTGTQATQQGAKNWYIVYPDYAFGQDMEKKFSAAVEGAGGKIVGKDATPFPNDNFSTFLLKAPTLNPKPDTLGTMQAGGDLVNLVKQYNEFKLRDKGVGLAVGLMFLTDIHSLTPAALAGTTYTDAWYWNFDQQNRQWADRFLSETGTRPTFAHAANYSAAMQYLEAVQAAGTDDADTVVKGLEGKEINDVFLRNGKIRAEDHRVVHDAYLAQVKPQAEVKEDWDYVKILKTIPAAEAFAQPSGDCKM</sequence>
<dbReference type="RefSeq" id="WP_176730738.1">
    <property type="nucleotide sequence ID" value="NZ_FMCX01000005.1"/>
</dbReference>
<dbReference type="InterPro" id="IPR028082">
    <property type="entry name" value="Peripla_BP_I"/>
</dbReference>
<dbReference type="Gene3D" id="3.40.50.2300">
    <property type="match status" value="2"/>
</dbReference>
<dbReference type="PANTHER" id="PTHR30483">
    <property type="entry name" value="LEUCINE-SPECIFIC-BINDING PROTEIN"/>
    <property type="match status" value="1"/>
</dbReference>
<keyword evidence="6" id="KW-1185">Reference proteome</keyword>
<organism evidence="5 6">
    <name type="scientific">Micromonospora mirobrigensis</name>
    <dbReference type="NCBI Taxonomy" id="262898"/>
    <lineage>
        <taxon>Bacteria</taxon>
        <taxon>Bacillati</taxon>
        <taxon>Actinomycetota</taxon>
        <taxon>Actinomycetes</taxon>
        <taxon>Micromonosporales</taxon>
        <taxon>Micromonosporaceae</taxon>
        <taxon>Micromonospora</taxon>
    </lineage>
</organism>